<feature type="compositionally biased region" description="Low complexity" evidence="1">
    <location>
        <begin position="55"/>
        <end position="67"/>
    </location>
</feature>
<dbReference type="EMBL" id="JAAMPC010000002">
    <property type="protein sequence ID" value="KAG2327821.1"/>
    <property type="molecule type" value="Genomic_DNA"/>
</dbReference>
<sequence length="94" mass="10665">MLNGDLERPNLTPYDSHCSEFFFSLHGNEAYIWFVSFLKEQLHGEEWWCRAGKVSPSSSPQLSESGSRAAEPVGISPEPTTKKSRRCNNLEFTL</sequence>
<proteinExistence type="predicted"/>
<organism evidence="2 3">
    <name type="scientific">Brassica carinata</name>
    <name type="common">Ethiopian mustard</name>
    <name type="synonym">Abyssinian cabbage</name>
    <dbReference type="NCBI Taxonomy" id="52824"/>
    <lineage>
        <taxon>Eukaryota</taxon>
        <taxon>Viridiplantae</taxon>
        <taxon>Streptophyta</taxon>
        <taxon>Embryophyta</taxon>
        <taxon>Tracheophyta</taxon>
        <taxon>Spermatophyta</taxon>
        <taxon>Magnoliopsida</taxon>
        <taxon>eudicotyledons</taxon>
        <taxon>Gunneridae</taxon>
        <taxon>Pentapetalae</taxon>
        <taxon>rosids</taxon>
        <taxon>malvids</taxon>
        <taxon>Brassicales</taxon>
        <taxon>Brassicaceae</taxon>
        <taxon>Brassiceae</taxon>
        <taxon>Brassica</taxon>
    </lineage>
</organism>
<comment type="caution">
    <text evidence="2">The sequence shown here is derived from an EMBL/GenBank/DDBJ whole genome shotgun (WGS) entry which is preliminary data.</text>
</comment>
<evidence type="ECO:0000256" key="1">
    <source>
        <dbReference type="SAM" id="MobiDB-lite"/>
    </source>
</evidence>
<dbReference type="AlphaFoldDB" id="A0A8X7WE33"/>
<keyword evidence="3" id="KW-1185">Reference proteome</keyword>
<feature type="region of interest" description="Disordered" evidence="1">
    <location>
        <begin position="53"/>
        <end position="94"/>
    </location>
</feature>
<protein>
    <submittedName>
        <fullName evidence="2">Uncharacterized protein</fullName>
    </submittedName>
</protein>
<name>A0A8X7WE33_BRACI</name>
<reference evidence="2 3" key="1">
    <citation type="submission" date="2020-02" db="EMBL/GenBank/DDBJ databases">
        <authorList>
            <person name="Ma Q."/>
            <person name="Huang Y."/>
            <person name="Song X."/>
            <person name="Pei D."/>
        </authorList>
    </citation>
    <scope>NUCLEOTIDE SEQUENCE [LARGE SCALE GENOMIC DNA]</scope>
    <source>
        <strain evidence="2">Sxm20200214</strain>
        <tissue evidence="2">Leaf</tissue>
    </source>
</reference>
<evidence type="ECO:0000313" key="2">
    <source>
        <dbReference type="EMBL" id="KAG2327821.1"/>
    </source>
</evidence>
<dbReference type="Proteomes" id="UP000886595">
    <property type="component" value="Unassembled WGS sequence"/>
</dbReference>
<gene>
    <name evidence="2" type="ORF">Bca52824_010549</name>
</gene>
<evidence type="ECO:0000313" key="3">
    <source>
        <dbReference type="Proteomes" id="UP000886595"/>
    </source>
</evidence>
<accession>A0A8X7WE33</accession>